<name>A0A0F0L6H4_9MICO</name>
<keyword evidence="2" id="KW-1185">Reference proteome</keyword>
<sequence>MIRQGADADELLIAYRADIIRNLRENRAKKLDDDSNVSWHVDGLRLRFEGADSRVQISDLFVENANTVGPLSVSDTSGLMSALHCGQGLARLTISVDELRQPHFRQAKVLGSYFI</sequence>
<dbReference type="Proteomes" id="UP000033448">
    <property type="component" value="Unassembled WGS sequence"/>
</dbReference>
<accession>A0A0F0L6H4</accession>
<evidence type="ECO:0000313" key="2">
    <source>
        <dbReference type="Proteomes" id="UP000033448"/>
    </source>
</evidence>
<organism evidence="1 2">
    <name type="scientific">Microbacterium azadirachtae</name>
    <dbReference type="NCBI Taxonomy" id="582680"/>
    <lineage>
        <taxon>Bacteria</taxon>
        <taxon>Bacillati</taxon>
        <taxon>Actinomycetota</taxon>
        <taxon>Actinomycetes</taxon>
        <taxon>Micrococcales</taxon>
        <taxon>Microbacteriaceae</taxon>
        <taxon>Microbacterium</taxon>
    </lineage>
</organism>
<gene>
    <name evidence="1" type="ORF">RL72_00624</name>
</gene>
<dbReference type="AlphaFoldDB" id="A0A0F0L6H4"/>
<comment type="caution">
    <text evidence="1">The sequence shown here is derived from an EMBL/GenBank/DDBJ whole genome shotgun (WGS) entry which is preliminary data.</text>
</comment>
<evidence type="ECO:0000313" key="1">
    <source>
        <dbReference type="EMBL" id="KJL27156.1"/>
    </source>
</evidence>
<proteinExistence type="predicted"/>
<dbReference type="EMBL" id="JYIT01000057">
    <property type="protein sequence ID" value="KJL27156.1"/>
    <property type="molecule type" value="Genomic_DNA"/>
</dbReference>
<reference evidence="1 2" key="1">
    <citation type="submission" date="2015-02" db="EMBL/GenBank/DDBJ databases">
        <title>Draft genome sequences of ten Microbacterium spp. with emphasis on heavy metal contaminated environments.</title>
        <authorList>
            <person name="Corretto E."/>
        </authorList>
    </citation>
    <scope>NUCLEOTIDE SEQUENCE [LARGE SCALE GENOMIC DNA]</scope>
    <source>
        <strain evidence="1 2">DSM 23848</strain>
    </source>
</reference>
<protein>
    <submittedName>
        <fullName evidence="1">Uncharacterized protein</fullName>
    </submittedName>
</protein>